<accession>A0ABT5BE15</accession>
<dbReference type="Gene3D" id="2.60.40.1260">
    <property type="entry name" value="Lamin Tail domain"/>
    <property type="match status" value="2"/>
</dbReference>
<dbReference type="PROSITE" id="PS51841">
    <property type="entry name" value="LTD"/>
    <property type="match status" value="2"/>
</dbReference>
<gene>
    <name evidence="3" type="ORF">POL58_31870</name>
</gene>
<organism evidence="3 4">
    <name type="scientific">Nannocystis radixulma</name>
    <dbReference type="NCBI Taxonomy" id="2995305"/>
    <lineage>
        <taxon>Bacteria</taxon>
        <taxon>Pseudomonadati</taxon>
        <taxon>Myxococcota</taxon>
        <taxon>Polyangia</taxon>
        <taxon>Nannocystales</taxon>
        <taxon>Nannocystaceae</taxon>
        <taxon>Nannocystis</taxon>
    </lineage>
</organism>
<dbReference type="Pfam" id="PF00932">
    <property type="entry name" value="LTD"/>
    <property type="match status" value="2"/>
</dbReference>
<dbReference type="RefSeq" id="WP_272004037.1">
    <property type="nucleotide sequence ID" value="NZ_JAQNDN010000019.1"/>
</dbReference>
<feature type="region of interest" description="Disordered" evidence="1">
    <location>
        <begin position="24"/>
        <end position="45"/>
    </location>
</feature>
<feature type="domain" description="LTD" evidence="2">
    <location>
        <begin position="40"/>
        <end position="163"/>
    </location>
</feature>
<feature type="domain" description="LTD" evidence="2">
    <location>
        <begin position="226"/>
        <end position="343"/>
    </location>
</feature>
<dbReference type="InterPro" id="IPR001322">
    <property type="entry name" value="Lamin_tail_dom"/>
</dbReference>
<dbReference type="InterPro" id="IPR036415">
    <property type="entry name" value="Lamin_tail_dom_sf"/>
</dbReference>
<comment type="caution">
    <text evidence="3">The sequence shown here is derived from an EMBL/GenBank/DDBJ whole genome shotgun (WGS) entry which is preliminary data.</text>
</comment>
<protein>
    <submittedName>
        <fullName evidence="3">Lamin tail domain-containing protein</fullName>
    </submittedName>
</protein>
<name>A0ABT5BE15_9BACT</name>
<keyword evidence="4" id="KW-1185">Reference proteome</keyword>
<sequence>MIHRALSRGRITLTLITLAQTSCGGDDGGSEADASGGDTSGGGQSATAVRLNELTSKSPADGPYAGMGDAIEFVNPGDVAVDLAGWKLSDDPGLAADKTYEFPPGTTIAPGGYLVLVAFDELTATGDFPFGISSTGSETISLVDAADALVDQIAVDGVRAQVSYCRVPDAEGEWGNCLQTLGATNVVAPSTCGDGTIEAEETCDGDDLGGRACADLGFTGGTLACSPTSCRLDATRCESGLEVAINELEAIDDRIEVHNAGAEAVDLSGWILTDRFGEAGYDPASDSEKLVFAAGTELAAGGYLVVGKGDLAGQHPFGLSSDGDAVTLVQADLTPVDHVTYEPQQAEISFCALPDGPGGTWRADCTPTFGAANAAP</sequence>
<dbReference type="EMBL" id="JAQNDN010000019">
    <property type="protein sequence ID" value="MDC0672390.1"/>
    <property type="molecule type" value="Genomic_DNA"/>
</dbReference>
<reference evidence="3 4" key="1">
    <citation type="submission" date="2022-11" db="EMBL/GenBank/DDBJ databases">
        <title>Minimal conservation of predation-associated metabolite biosynthetic gene clusters underscores biosynthetic potential of Myxococcota including descriptions for ten novel species: Archangium lansinium sp. nov., Myxococcus landrumus sp. nov., Nannocystis bai.</title>
        <authorList>
            <person name="Ahearne A."/>
            <person name="Stevens C."/>
            <person name="Dowd S."/>
        </authorList>
    </citation>
    <scope>NUCLEOTIDE SEQUENCE [LARGE SCALE GENOMIC DNA]</scope>
    <source>
        <strain evidence="3 4">NCELM</strain>
    </source>
</reference>
<evidence type="ECO:0000259" key="2">
    <source>
        <dbReference type="PROSITE" id="PS51841"/>
    </source>
</evidence>
<dbReference type="Proteomes" id="UP001217838">
    <property type="component" value="Unassembled WGS sequence"/>
</dbReference>
<evidence type="ECO:0000313" key="3">
    <source>
        <dbReference type="EMBL" id="MDC0672390.1"/>
    </source>
</evidence>
<evidence type="ECO:0000256" key="1">
    <source>
        <dbReference type="SAM" id="MobiDB-lite"/>
    </source>
</evidence>
<proteinExistence type="predicted"/>
<evidence type="ECO:0000313" key="4">
    <source>
        <dbReference type="Proteomes" id="UP001217838"/>
    </source>
</evidence>
<dbReference type="SUPFAM" id="SSF74853">
    <property type="entry name" value="Lamin A/C globular tail domain"/>
    <property type="match status" value="2"/>
</dbReference>